<feature type="transmembrane region" description="Helical" evidence="8">
    <location>
        <begin position="286"/>
        <end position="309"/>
    </location>
</feature>
<evidence type="ECO:0000256" key="5">
    <source>
        <dbReference type="ARBA" id="ARBA00022692"/>
    </source>
</evidence>
<proteinExistence type="inferred from homology"/>
<feature type="transmembrane region" description="Helical" evidence="8">
    <location>
        <begin position="200"/>
        <end position="222"/>
    </location>
</feature>
<dbReference type="InterPro" id="IPR038770">
    <property type="entry name" value="Na+/solute_symporter_sf"/>
</dbReference>
<dbReference type="Proteomes" id="UP001204142">
    <property type="component" value="Unassembled WGS sequence"/>
</dbReference>
<dbReference type="PANTHER" id="PTHR36838">
    <property type="entry name" value="AUXIN EFFLUX CARRIER FAMILY PROTEIN"/>
    <property type="match status" value="1"/>
</dbReference>
<keyword evidence="6 8" id="KW-1133">Transmembrane helix</keyword>
<comment type="subcellular location">
    <subcellularLocation>
        <location evidence="1">Cell membrane</location>
        <topology evidence="1">Multi-pass membrane protein</topology>
    </subcellularLocation>
</comment>
<feature type="transmembrane region" description="Helical" evidence="8">
    <location>
        <begin position="135"/>
        <end position="156"/>
    </location>
</feature>
<dbReference type="PANTHER" id="PTHR36838:SF4">
    <property type="entry name" value="AUXIN EFFLUX CARRIER FAMILY PROTEIN"/>
    <property type="match status" value="1"/>
</dbReference>
<dbReference type="EMBL" id="JANIGO010000003">
    <property type="protein sequence ID" value="MCQ8896679.1"/>
    <property type="molecule type" value="Genomic_DNA"/>
</dbReference>
<feature type="transmembrane region" description="Helical" evidence="8">
    <location>
        <begin position="234"/>
        <end position="253"/>
    </location>
</feature>
<keyword evidence="3" id="KW-0813">Transport</keyword>
<comment type="caution">
    <text evidence="9">The sequence shown here is derived from an EMBL/GenBank/DDBJ whole genome shotgun (WGS) entry which is preliminary data.</text>
</comment>
<evidence type="ECO:0000256" key="7">
    <source>
        <dbReference type="ARBA" id="ARBA00023136"/>
    </source>
</evidence>
<gene>
    <name evidence="9" type="ORF">NQT62_09570</name>
</gene>
<accession>A0ABT1WJS2</accession>
<feature type="transmembrane region" description="Helical" evidence="8">
    <location>
        <begin position="6"/>
        <end position="26"/>
    </location>
</feature>
<evidence type="ECO:0000256" key="3">
    <source>
        <dbReference type="ARBA" id="ARBA00022448"/>
    </source>
</evidence>
<comment type="similarity">
    <text evidence="2">Belongs to the auxin efflux carrier (TC 2.A.69) family.</text>
</comment>
<dbReference type="InterPro" id="IPR004776">
    <property type="entry name" value="Mem_transp_PIN-like"/>
</dbReference>
<evidence type="ECO:0000256" key="6">
    <source>
        <dbReference type="ARBA" id="ARBA00022989"/>
    </source>
</evidence>
<feature type="transmembrane region" description="Helical" evidence="8">
    <location>
        <begin position="101"/>
        <end position="123"/>
    </location>
</feature>
<feature type="transmembrane region" description="Helical" evidence="8">
    <location>
        <begin position="38"/>
        <end position="59"/>
    </location>
</feature>
<evidence type="ECO:0000313" key="9">
    <source>
        <dbReference type="EMBL" id="MCQ8896679.1"/>
    </source>
</evidence>
<evidence type="ECO:0000256" key="4">
    <source>
        <dbReference type="ARBA" id="ARBA00022475"/>
    </source>
</evidence>
<sequence>MTQFEVLSQILAVTAPVFSMVVLGLLLKRMELINEQFIQTASALVFKATMPTLFFLSLWKSDIRHSVQFELLAMFGISTLLGYLASWLWAMRKVTRAQRGVFVQGSFRGNCGVMSFALASSYFGDFGSSVGGVLAGFSILIFNVLSVLVLSVYSSTLEFRWRNVLKELATNPLVVAVVLGMAASWFQLELPVWVNKSANYFADLTLPLALICVGGTLSWFAVRESGVAAMQASMIKLLLLPVGGCLLAWLLGFRGRELVILWVFLASPTAAGSFSMAMGAGADGRLAANIIALSTFLSIFTVTLGMYGLSALGH</sequence>
<evidence type="ECO:0000313" key="10">
    <source>
        <dbReference type="Proteomes" id="UP001204142"/>
    </source>
</evidence>
<dbReference type="RefSeq" id="WP_256764493.1">
    <property type="nucleotide sequence ID" value="NZ_JANIGO010000003.1"/>
</dbReference>
<keyword evidence="5 8" id="KW-0812">Transmembrane</keyword>
<protein>
    <submittedName>
        <fullName evidence="9">AEC family transporter</fullName>
    </submittedName>
</protein>
<reference evidence="9 10" key="1">
    <citation type="submission" date="2022-07" db="EMBL/GenBank/DDBJ databases">
        <authorList>
            <person name="Xamxidin M."/>
            <person name="Wu M."/>
        </authorList>
    </citation>
    <scope>NUCLEOTIDE SEQUENCE [LARGE SCALE GENOMIC DNA]</scope>
    <source>
        <strain evidence="9 10">NBRC 111650</strain>
    </source>
</reference>
<feature type="transmembrane region" description="Helical" evidence="8">
    <location>
        <begin position="168"/>
        <end position="188"/>
    </location>
</feature>
<evidence type="ECO:0000256" key="2">
    <source>
        <dbReference type="ARBA" id="ARBA00010145"/>
    </source>
</evidence>
<evidence type="ECO:0000256" key="8">
    <source>
        <dbReference type="SAM" id="Phobius"/>
    </source>
</evidence>
<keyword evidence="7 8" id="KW-0472">Membrane</keyword>
<dbReference type="Gene3D" id="1.20.1530.20">
    <property type="match status" value="1"/>
</dbReference>
<name>A0ABT1WJS2_9BURK</name>
<evidence type="ECO:0000256" key="1">
    <source>
        <dbReference type="ARBA" id="ARBA00004651"/>
    </source>
</evidence>
<organism evidence="9 10">
    <name type="scientific">Limnobacter humi</name>
    <dbReference type="NCBI Taxonomy" id="1778671"/>
    <lineage>
        <taxon>Bacteria</taxon>
        <taxon>Pseudomonadati</taxon>
        <taxon>Pseudomonadota</taxon>
        <taxon>Betaproteobacteria</taxon>
        <taxon>Burkholderiales</taxon>
        <taxon>Burkholderiaceae</taxon>
        <taxon>Limnobacter</taxon>
    </lineage>
</organism>
<keyword evidence="10" id="KW-1185">Reference proteome</keyword>
<feature type="transmembrane region" description="Helical" evidence="8">
    <location>
        <begin position="259"/>
        <end position="279"/>
    </location>
</feature>
<keyword evidence="4" id="KW-1003">Cell membrane</keyword>
<feature type="transmembrane region" description="Helical" evidence="8">
    <location>
        <begin position="71"/>
        <end position="89"/>
    </location>
</feature>
<dbReference type="Pfam" id="PF03547">
    <property type="entry name" value="Mem_trans"/>
    <property type="match status" value="2"/>
</dbReference>